<dbReference type="SUPFAM" id="SSF69593">
    <property type="entry name" value="Glycerol-3-phosphate (1)-acyltransferase"/>
    <property type="match status" value="1"/>
</dbReference>
<keyword evidence="3 5" id="KW-0012">Acyltransferase</keyword>
<keyword evidence="6" id="KW-1185">Reference proteome</keyword>
<organism evidence="5 6">
    <name type="scientific">Spartinivicinus marinus</name>
    <dbReference type="NCBI Taxonomy" id="2994442"/>
    <lineage>
        <taxon>Bacteria</taxon>
        <taxon>Pseudomonadati</taxon>
        <taxon>Pseudomonadota</taxon>
        <taxon>Gammaproteobacteria</taxon>
        <taxon>Oceanospirillales</taxon>
        <taxon>Zooshikellaceae</taxon>
        <taxon>Spartinivicinus</taxon>
    </lineage>
</organism>
<protein>
    <submittedName>
        <fullName evidence="5">Lysophospholipid acyltransferase family protein</fullName>
    </submittedName>
</protein>
<proteinExistence type="predicted"/>
<evidence type="ECO:0000256" key="3">
    <source>
        <dbReference type="ARBA" id="ARBA00023315"/>
    </source>
</evidence>
<dbReference type="InterPro" id="IPR002123">
    <property type="entry name" value="Plipid/glycerol_acylTrfase"/>
</dbReference>
<keyword evidence="2" id="KW-0808">Transferase</keyword>
<dbReference type="CDD" id="cd07988">
    <property type="entry name" value="LPLAT_ABO13168-like"/>
    <property type="match status" value="1"/>
</dbReference>
<dbReference type="GO" id="GO:0003841">
    <property type="term" value="F:1-acylglycerol-3-phosphate O-acyltransferase activity"/>
    <property type="evidence" value="ECO:0007669"/>
    <property type="project" value="TreeGrafter"/>
</dbReference>
<dbReference type="PANTHER" id="PTHR10434:SF9">
    <property type="entry name" value="PHOSPHOLIPID_GLYCEROL ACYLTRANSFERASE DOMAIN-CONTAINING PROTEIN"/>
    <property type="match status" value="1"/>
</dbReference>
<dbReference type="SMART" id="SM00563">
    <property type="entry name" value="PlsC"/>
    <property type="match status" value="1"/>
</dbReference>
<dbReference type="Pfam" id="PF01553">
    <property type="entry name" value="Acyltransferase"/>
    <property type="match status" value="1"/>
</dbReference>
<evidence type="ECO:0000313" key="5">
    <source>
        <dbReference type="EMBL" id="NYZ66793.1"/>
    </source>
</evidence>
<evidence type="ECO:0000313" key="6">
    <source>
        <dbReference type="Proteomes" id="UP000569732"/>
    </source>
</evidence>
<gene>
    <name evidence="5" type="ORF">H0A36_12300</name>
</gene>
<dbReference type="RefSeq" id="WP_180568818.1">
    <property type="nucleotide sequence ID" value="NZ_JACCKB010000017.1"/>
</dbReference>
<name>A0A853I034_9GAMM</name>
<feature type="domain" description="Phospholipid/glycerol acyltransferase" evidence="4">
    <location>
        <begin position="44"/>
        <end position="153"/>
    </location>
</feature>
<sequence length="187" mass="21188">MLINQKTIFDHTQLCHYLGKIAAILFRLAKWSIEGSKPDLTQSVIVAAPHTSNWDFFITLGMALKMGVRVRWLGKQSLFKWGLGPLMRWLGGIPVDRSKSSGLVEQVTNYFKAGGHFSLVISPEGTRSKTKQWKTGFYYIAKNANVPISLAFIDHKKRVVGLGYTFHLTENSEEDLKSIRAFYTSYI</sequence>
<dbReference type="Proteomes" id="UP000569732">
    <property type="component" value="Unassembled WGS sequence"/>
</dbReference>
<dbReference type="PANTHER" id="PTHR10434">
    <property type="entry name" value="1-ACYL-SN-GLYCEROL-3-PHOSPHATE ACYLTRANSFERASE"/>
    <property type="match status" value="1"/>
</dbReference>
<dbReference type="GO" id="GO:0006654">
    <property type="term" value="P:phosphatidic acid biosynthetic process"/>
    <property type="evidence" value="ECO:0007669"/>
    <property type="project" value="TreeGrafter"/>
</dbReference>
<evidence type="ECO:0000256" key="2">
    <source>
        <dbReference type="ARBA" id="ARBA00022679"/>
    </source>
</evidence>
<evidence type="ECO:0000259" key="4">
    <source>
        <dbReference type="SMART" id="SM00563"/>
    </source>
</evidence>
<accession>A0A853I034</accession>
<comment type="pathway">
    <text evidence="1">Lipid metabolism.</text>
</comment>
<reference evidence="5 6" key="1">
    <citation type="submission" date="2020-07" db="EMBL/GenBank/DDBJ databases">
        <title>Endozoicomonas sp. nov., isolated from sediment.</title>
        <authorList>
            <person name="Gu T."/>
        </authorList>
    </citation>
    <scope>NUCLEOTIDE SEQUENCE [LARGE SCALE GENOMIC DNA]</scope>
    <source>
        <strain evidence="5 6">SM1973</strain>
    </source>
</reference>
<dbReference type="AlphaFoldDB" id="A0A853I034"/>
<evidence type="ECO:0000256" key="1">
    <source>
        <dbReference type="ARBA" id="ARBA00005189"/>
    </source>
</evidence>
<comment type="caution">
    <text evidence="5">The sequence shown here is derived from an EMBL/GenBank/DDBJ whole genome shotgun (WGS) entry which is preliminary data.</text>
</comment>
<dbReference type="EMBL" id="JACCKB010000017">
    <property type="protein sequence ID" value="NYZ66793.1"/>
    <property type="molecule type" value="Genomic_DNA"/>
</dbReference>